<dbReference type="InterPro" id="IPR050091">
    <property type="entry name" value="PKS_NRPS_Biosynth_Enz"/>
</dbReference>
<accession>A0A2C6KH78</accession>
<dbReference type="GeneID" id="94429704"/>
<evidence type="ECO:0000313" key="6">
    <source>
        <dbReference type="EMBL" id="PHJ19840.1"/>
    </source>
</evidence>
<feature type="non-terminal residue" evidence="6">
    <location>
        <position position="1151"/>
    </location>
</feature>
<dbReference type="InterPro" id="IPR009081">
    <property type="entry name" value="PP-bd_ACP"/>
</dbReference>
<evidence type="ECO:0000256" key="1">
    <source>
        <dbReference type="ARBA" id="ARBA00022450"/>
    </source>
</evidence>
<dbReference type="PROSITE" id="PS52004">
    <property type="entry name" value="KS3_2"/>
    <property type="match status" value="2"/>
</dbReference>
<keyword evidence="7" id="KW-1185">Reference proteome</keyword>
<dbReference type="SUPFAM" id="SSF53901">
    <property type="entry name" value="Thiolase-like"/>
    <property type="match status" value="2"/>
</dbReference>
<dbReference type="SMART" id="SM00823">
    <property type="entry name" value="PKS_PP"/>
    <property type="match status" value="1"/>
</dbReference>
<dbReference type="Pfam" id="PF00550">
    <property type="entry name" value="PP-binding"/>
    <property type="match status" value="1"/>
</dbReference>
<evidence type="ECO:0000259" key="5">
    <source>
        <dbReference type="PROSITE" id="PS52004"/>
    </source>
</evidence>
<name>A0A2C6KH78_9APIC</name>
<dbReference type="InterPro" id="IPR014030">
    <property type="entry name" value="Ketoacyl_synth_N"/>
</dbReference>
<protein>
    <submittedName>
        <fullName evidence="6">Type i fatty acid</fullName>
    </submittedName>
</protein>
<keyword evidence="1" id="KW-0596">Phosphopantetheine</keyword>
<dbReference type="InterPro" id="IPR020841">
    <property type="entry name" value="PKS_Beta-ketoAc_synthase_dom"/>
</dbReference>
<evidence type="ECO:0000256" key="3">
    <source>
        <dbReference type="ARBA" id="ARBA00022679"/>
    </source>
</evidence>
<feature type="domain" description="Ketosynthase family 3 (KS3)" evidence="5">
    <location>
        <begin position="107"/>
        <end position="533"/>
    </location>
</feature>
<dbReference type="SMART" id="SM00825">
    <property type="entry name" value="PKS_KS"/>
    <property type="match status" value="2"/>
</dbReference>
<dbReference type="GO" id="GO:0006633">
    <property type="term" value="P:fatty acid biosynthetic process"/>
    <property type="evidence" value="ECO:0007669"/>
    <property type="project" value="InterPro"/>
</dbReference>
<dbReference type="Proteomes" id="UP000221165">
    <property type="component" value="Unassembled WGS sequence"/>
</dbReference>
<dbReference type="AlphaFoldDB" id="A0A2C6KH78"/>
<dbReference type="CDD" id="cd00833">
    <property type="entry name" value="PKS"/>
    <property type="match status" value="2"/>
</dbReference>
<dbReference type="InterPro" id="IPR020806">
    <property type="entry name" value="PKS_PP-bd"/>
</dbReference>
<dbReference type="PANTHER" id="PTHR43775:SF37">
    <property type="entry name" value="SI:DKEY-61P9.11"/>
    <property type="match status" value="1"/>
</dbReference>
<dbReference type="PROSITE" id="PS00606">
    <property type="entry name" value="KS3_1"/>
    <property type="match status" value="1"/>
</dbReference>
<dbReference type="GO" id="GO:0031177">
    <property type="term" value="F:phosphopantetheine binding"/>
    <property type="evidence" value="ECO:0007669"/>
    <property type="project" value="InterPro"/>
</dbReference>
<evidence type="ECO:0000256" key="2">
    <source>
        <dbReference type="ARBA" id="ARBA00022553"/>
    </source>
</evidence>
<evidence type="ECO:0000259" key="4">
    <source>
        <dbReference type="PROSITE" id="PS50075"/>
    </source>
</evidence>
<keyword evidence="2" id="KW-0597">Phosphoprotein</keyword>
<dbReference type="VEuPathDB" id="ToxoDB:CSUI_006330"/>
<dbReference type="InterPro" id="IPR014031">
    <property type="entry name" value="Ketoacyl_synth_C"/>
</dbReference>
<dbReference type="Pfam" id="PF02801">
    <property type="entry name" value="Ketoacyl-synt_C"/>
    <property type="match status" value="2"/>
</dbReference>
<feature type="domain" description="Carrier" evidence="4">
    <location>
        <begin position="688"/>
        <end position="764"/>
    </location>
</feature>
<dbReference type="GO" id="GO:0004312">
    <property type="term" value="F:fatty acid synthase activity"/>
    <property type="evidence" value="ECO:0007669"/>
    <property type="project" value="TreeGrafter"/>
</dbReference>
<dbReference type="EMBL" id="MIGC01003181">
    <property type="protein sequence ID" value="PHJ19840.1"/>
    <property type="molecule type" value="Genomic_DNA"/>
</dbReference>
<dbReference type="GO" id="GO:0004315">
    <property type="term" value="F:3-oxoacyl-[acyl-carrier-protein] synthase activity"/>
    <property type="evidence" value="ECO:0007669"/>
    <property type="project" value="InterPro"/>
</dbReference>
<reference evidence="6 7" key="1">
    <citation type="journal article" date="2017" name="Int. J. Parasitol.">
        <title>The genome of the protozoan parasite Cystoisospora suis and a reverse vaccinology approach to identify vaccine candidates.</title>
        <authorList>
            <person name="Palmieri N."/>
            <person name="Shrestha A."/>
            <person name="Ruttkowski B."/>
            <person name="Beck T."/>
            <person name="Vogl C."/>
            <person name="Tomley F."/>
            <person name="Blake D.P."/>
            <person name="Joachim A."/>
        </authorList>
    </citation>
    <scope>NUCLEOTIDE SEQUENCE [LARGE SCALE GENOMIC DNA]</scope>
    <source>
        <strain evidence="6 7">Wien I</strain>
    </source>
</reference>
<sequence length="1151" mass="123596">MARDLNHVLEVCLDRTARLCGLDVPSGCDRDLLFREVRANEVTFVQFLQHVSDELGLDVAALVRGLAVCESFDALRDQVEELAAVRRQGSGEAPLCAYSVLTPRGPQEETAIVGVACRLPGDAGDAETFWTVLSEGKDGIVPIPIERWDSSQLSDAENERGAIYVKEGGFIGGIEEFDNRFFQISASEAKRMDPQQRILLELSYEAFLSAGRDPLVEDLRSFGTFVGCSCADWTILRTKHVGRFGAFTTVNTPQALLANRISYTFNASGPSLTVDSASSSALVAACVAASYLEMGRCRSCIVASSSVMLVPEPTIALCAAGMLASDSRCRPFDAAANGYGRAEGAVVFVLERTVRATSGEGPRRFALIRGYGTNHNGHTVSVTAPYEVAQRTLIGDALQSAQLSPADVTYFEAHGTGTTLGDTIEFKAIKAVFASSRGTGDPLLVGSVKSNIGHLEGCAGAAGLLKAVLILWHRIVPPTLHFRRINPLIDDQDFNYSIPTSCTAIGAGHDKAVYVSISSLGLGGSNAHIILEEPEQQNKATASALRSQYTWQRTIFSVFEDHEPDVFEGLALQHCFGISGSKNPESSRRHSTAGVVQGSQLVAAHLRRFSASSLNTHDRPFMETDRVEKIEDRHEPRLSLLGRDGVTEDEVKDEALECAALEETADSMARMGGPHSSRTSPAGHNEQMLFEELKTIVIASLHQVMKESIDIPLDHPLKELGLTSLGAVEFRDCLQDYIELTLPSTLIFDYPTVIDICRFLSVELGNRERAAGPNLAAQELQELPSPRALVGVVGIACRFPGASRGMSELWQMLMGQKDCVQEIPGTRFSIDALFDHDVDAQGKVYVREAGFVPNLDCFDPSFFRISEAEVSHLDPHQRVLLEVAYESFEDAQLTLKHTSGGTSIGVVVGCSGNDWNTFLQRHPLPPTSFSGPGASPALLSNRLSYNLGLTGPSLTVDTACSSSLVAMDIARRLLTASECRLAAVGGVQLLLTSDSFVNYCRARMLSPDCRCKTFDAAANGYVRSEGCGVVVLEKLTEKSETGERVYGWVLGTAANHGGKVASVTAPNGPAQQSVIRAALRTAPAEATQKISLVETHGTGTALGDPIELGALRAVYGRSGTNTTPLVLGALKTRIGHTEGAAGIAGFIKLIC</sequence>
<dbReference type="InterPro" id="IPR016039">
    <property type="entry name" value="Thiolase-like"/>
</dbReference>
<proteinExistence type="predicted"/>
<dbReference type="Gene3D" id="3.40.47.10">
    <property type="match status" value="2"/>
</dbReference>
<dbReference type="RefSeq" id="XP_067921533.1">
    <property type="nucleotide sequence ID" value="XM_068066493.1"/>
</dbReference>
<evidence type="ECO:0000313" key="7">
    <source>
        <dbReference type="Proteomes" id="UP000221165"/>
    </source>
</evidence>
<dbReference type="PROSITE" id="PS50075">
    <property type="entry name" value="CARRIER"/>
    <property type="match status" value="1"/>
</dbReference>
<dbReference type="InterPro" id="IPR018201">
    <property type="entry name" value="Ketoacyl_synth_AS"/>
</dbReference>
<keyword evidence="3" id="KW-0808">Transferase</keyword>
<dbReference type="PANTHER" id="PTHR43775">
    <property type="entry name" value="FATTY ACID SYNTHASE"/>
    <property type="match status" value="1"/>
</dbReference>
<dbReference type="SUPFAM" id="SSF47336">
    <property type="entry name" value="ACP-like"/>
    <property type="match status" value="1"/>
</dbReference>
<dbReference type="OrthoDB" id="329835at2759"/>
<dbReference type="Pfam" id="PF00109">
    <property type="entry name" value="ketoacyl-synt"/>
    <property type="match status" value="2"/>
</dbReference>
<comment type="caution">
    <text evidence="6">The sequence shown here is derived from an EMBL/GenBank/DDBJ whole genome shotgun (WGS) entry which is preliminary data.</text>
</comment>
<dbReference type="Gene3D" id="1.10.1200.10">
    <property type="entry name" value="ACP-like"/>
    <property type="match status" value="1"/>
</dbReference>
<organism evidence="6 7">
    <name type="scientific">Cystoisospora suis</name>
    <dbReference type="NCBI Taxonomy" id="483139"/>
    <lineage>
        <taxon>Eukaryota</taxon>
        <taxon>Sar</taxon>
        <taxon>Alveolata</taxon>
        <taxon>Apicomplexa</taxon>
        <taxon>Conoidasida</taxon>
        <taxon>Coccidia</taxon>
        <taxon>Eucoccidiorida</taxon>
        <taxon>Eimeriorina</taxon>
        <taxon>Sarcocystidae</taxon>
        <taxon>Cystoisospora</taxon>
    </lineage>
</organism>
<gene>
    <name evidence="6" type="ORF">CSUI_006330</name>
</gene>
<feature type="domain" description="Ketosynthase family 3 (KS3)" evidence="5">
    <location>
        <begin position="787"/>
        <end position="1151"/>
    </location>
</feature>
<dbReference type="InterPro" id="IPR036736">
    <property type="entry name" value="ACP-like_sf"/>
</dbReference>